<feature type="binding site" evidence="8">
    <location>
        <position position="210"/>
    </location>
    <ligand>
        <name>ATP</name>
        <dbReference type="ChEBI" id="CHEBI:30616"/>
    </ligand>
</feature>
<dbReference type="HAMAP" id="MF_00377">
    <property type="entry name" value="DnaA_bact"/>
    <property type="match status" value="1"/>
</dbReference>
<comment type="domain">
    <text evidence="8">Domain I is involved in oligomerization and binding regulators, domain II is flexibile and of varying length in different bacteria, domain III forms the AAA+ region, while domain IV binds dsDNA.</text>
</comment>
<dbReference type="PROSITE" id="PS01008">
    <property type="entry name" value="DNAA"/>
    <property type="match status" value="1"/>
</dbReference>
<keyword evidence="3 8" id="KW-0235">DNA replication</keyword>
<evidence type="ECO:0000256" key="8">
    <source>
        <dbReference type="HAMAP-Rule" id="MF_00377"/>
    </source>
</evidence>
<dbReference type="GO" id="GO:0005737">
    <property type="term" value="C:cytoplasm"/>
    <property type="evidence" value="ECO:0007669"/>
    <property type="project" value="UniProtKB-SubCell"/>
</dbReference>
<organism evidence="15 16">
    <name type="scientific">Centipeda periodontii DSM 2778</name>
    <dbReference type="NCBI Taxonomy" id="888060"/>
    <lineage>
        <taxon>Bacteria</taxon>
        <taxon>Bacillati</taxon>
        <taxon>Bacillota</taxon>
        <taxon>Negativicutes</taxon>
        <taxon>Selenomonadales</taxon>
        <taxon>Selenomonadaceae</taxon>
        <taxon>Centipeda</taxon>
    </lineage>
</organism>
<proteinExistence type="inferred from homology"/>
<evidence type="ECO:0000259" key="13">
    <source>
        <dbReference type="SMART" id="SM00382"/>
    </source>
</evidence>
<keyword evidence="7 8" id="KW-0238">DNA-binding</keyword>
<dbReference type="InterPro" id="IPR001957">
    <property type="entry name" value="Chromosome_initiator_DnaA"/>
</dbReference>
<comment type="caution">
    <text evidence="8">Lacks conserved residue(s) required for the propagation of feature annotation.</text>
</comment>
<evidence type="ECO:0000256" key="9">
    <source>
        <dbReference type="NCBIfam" id="TIGR00362"/>
    </source>
</evidence>
<dbReference type="Gene3D" id="1.10.8.60">
    <property type="match status" value="1"/>
</dbReference>
<dbReference type="GO" id="GO:0005886">
    <property type="term" value="C:plasma membrane"/>
    <property type="evidence" value="ECO:0007669"/>
    <property type="project" value="TreeGrafter"/>
</dbReference>
<dbReference type="PANTHER" id="PTHR30050:SF2">
    <property type="entry name" value="CHROMOSOMAL REPLICATION INITIATOR PROTEIN DNAA"/>
    <property type="match status" value="1"/>
</dbReference>
<evidence type="ECO:0000256" key="6">
    <source>
        <dbReference type="ARBA" id="ARBA00023121"/>
    </source>
</evidence>
<dbReference type="GO" id="GO:0003688">
    <property type="term" value="F:DNA replication origin binding"/>
    <property type="evidence" value="ECO:0007669"/>
    <property type="project" value="UniProtKB-UniRule"/>
</dbReference>
<accession>F5RJS4</accession>
<dbReference type="CDD" id="cd00009">
    <property type="entry name" value="AAA"/>
    <property type="match status" value="1"/>
</dbReference>
<protein>
    <recommendedName>
        <fullName evidence="8 9">Chromosomal replication initiator protein DnaA</fullName>
    </recommendedName>
</protein>
<dbReference type="FunFam" id="1.10.8.60:FF:000003">
    <property type="entry name" value="Chromosomal replication initiator protein DnaA"/>
    <property type="match status" value="1"/>
</dbReference>
<sequence length="499" mass="55762">MQAKKFLKGRNGMSEKKSSSIESQWQKVLEKTDGIIHEDVVNAWIAPSVPVSLEGNELVLAVDLPGRKQYIESRLGALLGDIVQQALGPDFTFRVIVDPEAAVKKKPAKKEKVPPTEKNTVENPSAGEMTAAETVEYPTQGSLPLAPSDDTHATAPDDITTLNPKYTFDAFVMGRSNQFSYSMAKAVADAPGLPSHNPLFIYGGVGLGKTHLMHAAGHKILANHPEKRVLYIASTDFTNEFIRSIREKSMDAFRKKYYSIDVLLIDDIQFFAGQEQTQTEFFQTFNKLRDNGSQIILTSDRQPQDVKDLEDRLISRFAGGVVVDIQPPEFETRVAILQKKAQSEEVDIPEDVVTYIASRVDSNIRELEGALMRLIKYASMMRMPIDETTCIAALGNYLRGEKGRRITMEMIERIVCTHFKVTSDDIRSTKRSNDIAYPRQIAMFLCHELTEVSWPTIGGFFNRDHSTVIHAHKKIQNLTDSDAATKALIESLTIQIKGI</sequence>
<feature type="binding site" evidence="8">
    <location>
        <position position="206"/>
    </location>
    <ligand>
        <name>ATP</name>
        <dbReference type="ChEBI" id="CHEBI:30616"/>
    </ligand>
</feature>
<evidence type="ECO:0000256" key="2">
    <source>
        <dbReference type="ARBA" id="ARBA00022490"/>
    </source>
</evidence>
<evidence type="ECO:0000313" key="15">
    <source>
        <dbReference type="EMBL" id="EGK61462.1"/>
    </source>
</evidence>
<gene>
    <name evidence="8 15" type="primary">dnaA</name>
    <name evidence="15" type="ORF">HMPREF9081_0543</name>
</gene>
<evidence type="ECO:0000256" key="10">
    <source>
        <dbReference type="RuleBase" id="RU000577"/>
    </source>
</evidence>
<keyword evidence="2 8" id="KW-0963">Cytoplasm</keyword>
<feature type="region of interest" description="Domain I, interacts with DnaA modulators" evidence="8">
    <location>
        <begin position="1"/>
        <end position="132"/>
    </location>
</feature>
<evidence type="ECO:0000313" key="16">
    <source>
        <dbReference type="Proteomes" id="UP000004067"/>
    </source>
</evidence>
<keyword evidence="5 8" id="KW-0067">ATP-binding</keyword>
<dbReference type="InterPro" id="IPR038454">
    <property type="entry name" value="DnaA_N_sf"/>
</dbReference>
<dbReference type="InterPro" id="IPR013317">
    <property type="entry name" value="DnaA_dom"/>
</dbReference>
<evidence type="ECO:0000256" key="11">
    <source>
        <dbReference type="RuleBase" id="RU004227"/>
    </source>
</evidence>
<dbReference type="CDD" id="cd06571">
    <property type="entry name" value="Bac_DnaA_C"/>
    <property type="match status" value="1"/>
</dbReference>
<feature type="binding site" evidence="8">
    <location>
        <position position="209"/>
    </location>
    <ligand>
        <name>ATP</name>
        <dbReference type="ChEBI" id="CHEBI:30616"/>
    </ligand>
</feature>
<dbReference type="InterPro" id="IPR013159">
    <property type="entry name" value="DnaA_C"/>
</dbReference>
<keyword evidence="4 8" id="KW-0547">Nucleotide-binding</keyword>
<dbReference type="Gene3D" id="1.10.1750.10">
    <property type="match status" value="1"/>
</dbReference>
<dbReference type="GO" id="GO:0005524">
    <property type="term" value="F:ATP binding"/>
    <property type="evidence" value="ECO:0007669"/>
    <property type="project" value="UniProtKB-UniRule"/>
</dbReference>
<dbReference type="InterPro" id="IPR020591">
    <property type="entry name" value="Chromosome_initiator_DnaA-like"/>
</dbReference>
<comment type="subunit">
    <text evidence="8">Oligomerizes as a right-handed, spiral filament on DNA at oriC.</text>
</comment>
<comment type="subcellular location">
    <subcellularLocation>
        <location evidence="8">Cytoplasm</location>
    </subcellularLocation>
</comment>
<comment type="caution">
    <text evidence="15">The sequence shown here is derived from an EMBL/GenBank/DDBJ whole genome shotgun (WGS) entry which is preliminary data.</text>
</comment>
<feature type="region of interest" description="Disordered" evidence="12">
    <location>
        <begin position="104"/>
        <end position="128"/>
    </location>
</feature>
<dbReference type="HOGENOM" id="CLU_026910_3_1_9"/>
<dbReference type="InterPro" id="IPR027417">
    <property type="entry name" value="P-loop_NTPase"/>
</dbReference>
<dbReference type="Pfam" id="PF08299">
    <property type="entry name" value="Bac_DnaA_C"/>
    <property type="match status" value="1"/>
</dbReference>
<dbReference type="SUPFAM" id="SSF52540">
    <property type="entry name" value="P-loop containing nucleoside triphosphate hydrolases"/>
    <property type="match status" value="1"/>
</dbReference>
<dbReference type="STRING" id="888060.HMPREF9081_0543"/>
<evidence type="ECO:0000256" key="3">
    <source>
        <dbReference type="ARBA" id="ARBA00022705"/>
    </source>
</evidence>
<dbReference type="GO" id="GO:0008289">
    <property type="term" value="F:lipid binding"/>
    <property type="evidence" value="ECO:0007669"/>
    <property type="project" value="UniProtKB-KW"/>
</dbReference>
<evidence type="ECO:0000256" key="1">
    <source>
        <dbReference type="ARBA" id="ARBA00006583"/>
    </source>
</evidence>
<dbReference type="FunFam" id="3.40.50.300:FF:000668">
    <property type="entry name" value="Chromosomal replication initiator protein DnaA"/>
    <property type="match status" value="1"/>
</dbReference>
<dbReference type="GO" id="GO:0006270">
    <property type="term" value="P:DNA replication initiation"/>
    <property type="evidence" value="ECO:0007669"/>
    <property type="project" value="UniProtKB-UniRule"/>
</dbReference>
<feature type="domain" description="Chromosomal replication initiator DnaA C-terminal" evidence="14">
    <location>
        <begin position="407"/>
        <end position="475"/>
    </location>
</feature>
<dbReference type="Gene3D" id="3.30.300.180">
    <property type="match status" value="1"/>
</dbReference>
<dbReference type="Proteomes" id="UP000004067">
    <property type="component" value="Unassembled WGS sequence"/>
</dbReference>
<evidence type="ECO:0000256" key="12">
    <source>
        <dbReference type="SAM" id="MobiDB-lite"/>
    </source>
</evidence>
<evidence type="ECO:0000256" key="5">
    <source>
        <dbReference type="ARBA" id="ARBA00022840"/>
    </source>
</evidence>
<evidence type="ECO:0000259" key="14">
    <source>
        <dbReference type="SMART" id="SM00760"/>
    </source>
</evidence>
<feature type="region of interest" description="Domain IV, binds dsDNA" evidence="8">
    <location>
        <begin position="379"/>
        <end position="499"/>
    </location>
</feature>
<dbReference type="SMART" id="SM00382">
    <property type="entry name" value="AAA"/>
    <property type="match status" value="1"/>
</dbReference>
<dbReference type="Gene3D" id="3.40.50.300">
    <property type="entry name" value="P-loop containing nucleotide triphosphate hydrolases"/>
    <property type="match status" value="1"/>
</dbReference>
<dbReference type="eggNOG" id="COG0593">
    <property type="taxonomic scope" value="Bacteria"/>
</dbReference>
<name>F5RJS4_9FIRM</name>
<dbReference type="Pfam" id="PF00308">
    <property type="entry name" value="Bac_DnaA"/>
    <property type="match status" value="1"/>
</dbReference>
<reference evidence="15 16" key="1">
    <citation type="submission" date="2011-04" db="EMBL/GenBank/DDBJ databases">
        <authorList>
            <person name="Muzny D."/>
            <person name="Qin X."/>
            <person name="Deng J."/>
            <person name="Jiang H."/>
            <person name="Liu Y."/>
            <person name="Qu J."/>
            <person name="Song X.-Z."/>
            <person name="Zhang L."/>
            <person name="Thornton R."/>
            <person name="Coyle M."/>
            <person name="Francisco L."/>
            <person name="Jackson L."/>
            <person name="Javaid M."/>
            <person name="Korchina V."/>
            <person name="Kovar C."/>
            <person name="Mata R."/>
            <person name="Mathew T."/>
            <person name="Ngo R."/>
            <person name="Nguyen L."/>
            <person name="Nguyen N."/>
            <person name="Okwuonu G."/>
            <person name="Ongeri F."/>
            <person name="Pham C."/>
            <person name="Simmons D."/>
            <person name="Wilczek-Boney K."/>
            <person name="Hale W."/>
            <person name="Jakkamsetti A."/>
            <person name="Pham P."/>
            <person name="Ruth R."/>
            <person name="San Lucas F."/>
            <person name="Warren J."/>
            <person name="Zhang J."/>
            <person name="Zhao Z."/>
            <person name="Zhou C."/>
            <person name="Zhu D."/>
            <person name="Lee S."/>
            <person name="Bess C."/>
            <person name="Blankenburg K."/>
            <person name="Forbes L."/>
            <person name="Fu Q."/>
            <person name="Gubbala S."/>
            <person name="Hirani K."/>
            <person name="Jayaseelan J.C."/>
            <person name="Lara F."/>
            <person name="Munidasa M."/>
            <person name="Palculict T."/>
            <person name="Patil S."/>
            <person name="Pu L.-L."/>
            <person name="Saada N."/>
            <person name="Tang L."/>
            <person name="Weissenberger G."/>
            <person name="Zhu Y."/>
            <person name="Hemphill L."/>
            <person name="Shang Y."/>
            <person name="Youmans B."/>
            <person name="Ayvaz T."/>
            <person name="Ross M."/>
            <person name="Santibanez J."/>
            <person name="Aqrawi P."/>
            <person name="Gross S."/>
            <person name="Joshi V."/>
            <person name="Fowler G."/>
            <person name="Nazareth L."/>
            <person name="Reid J."/>
            <person name="Worley K."/>
            <person name="Petrosino J."/>
            <person name="Highlander S."/>
            <person name="Gibbs R."/>
        </authorList>
    </citation>
    <scope>NUCLEOTIDE SEQUENCE [LARGE SCALE GENOMIC DNA]</scope>
    <source>
        <strain evidence="15 16">DSM 2778</strain>
    </source>
</reference>
<evidence type="ECO:0000256" key="7">
    <source>
        <dbReference type="ARBA" id="ARBA00023125"/>
    </source>
</evidence>
<dbReference type="EMBL" id="AFHQ01000017">
    <property type="protein sequence ID" value="EGK61462.1"/>
    <property type="molecule type" value="Genomic_DNA"/>
</dbReference>
<keyword evidence="16" id="KW-1185">Reference proteome</keyword>
<dbReference type="SUPFAM" id="SSF48295">
    <property type="entry name" value="TrpR-like"/>
    <property type="match status" value="1"/>
</dbReference>
<dbReference type="GO" id="GO:0006275">
    <property type="term" value="P:regulation of DNA replication"/>
    <property type="evidence" value="ECO:0007669"/>
    <property type="project" value="UniProtKB-UniRule"/>
</dbReference>
<dbReference type="SMART" id="SM00760">
    <property type="entry name" value="Bac_DnaA_C"/>
    <property type="match status" value="1"/>
</dbReference>
<dbReference type="InterPro" id="IPR003593">
    <property type="entry name" value="AAA+_ATPase"/>
</dbReference>
<comment type="similarity">
    <text evidence="1 8 11">Belongs to the DnaA family.</text>
</comment>
<feature type="domain" description="AAA+ ATPase" evidence="13">
    <location>
        <begin position="195"/>
        <end position="329"/>
    </location>
</feature>
<keyword evidence="6 8" id="KW-0446">Lipid-binding</keyword>
<dbReference type="AlphaFoldDB" id="F5RJS4"/>
<dbReference type="InterPro" id="IPR018312">
    <property type="entry name" value="Chromosome_initiator_DnaA_CS"/>
</dbReference>
<feature type="binding site" evidence="8">
    <location>
        <position position="208"/>
    </location>
    <ligand>
        <name>ATP</name>
        <dbReference type="ChEBI" id="CHEBI:30616"/>
    </ligand>
</feature>
<dbReference type="PANTHER" id="PTHR30050">
    <property type="entry name" value="CHROMOSOMAL REPLICATION INITIATOR PROTEIN DNAA"/>
    <property type="match status" value="1"/>
</dbReference>
<dbReference type="NCBIfam" id="TIGR00362">
    <property type="entry name" value="DnaA"/>
    <property type="match status" value="1"/>
</dbReference>
<dbReference type="InterPro" id="IPR010921">
    <property type="entry name" value="Trp_repressor/repl_initiator"/>
</dbReference>
<dbReference type="PRINTS" id="PR00051">
    <property type="entry name" value="DNAA"/>
</dbReference>
<comment type="function">
    <text evidence="8 10">Plays an essential role in the initiation and regulation of chromosomal replication. ATP-DnaA binds to the origin of replication (oriC) to initiate formation of the DNA replication initiation complex once per cell cycle. Binds the DnaA box (a 9 base pair repeat at the origin) and separates the double-stranded (ds)DNA. Forms a right-handed helical filament on oriC DNA; dsDNA binds to the exterior of the filament while single-stranded (ss)DNA is stabiized in the filament's interior. The ATP-DnaA-oriC complex binds and stabilizes one strand of the AT-rich DNA unwinding element (DUE), permitting loading of DNA polymerase. After initiation quickly degrades to an ADP-DnaA complex that is not apt for DNA replication. Binds acidic phospholipids.</text>
</comment>
<evidence type="ECO:0000256" key="4">
    <source>
        <dbReference type="ARBA" id="ARBA00022741"/>
    </source>
</evidence>